<dbReference type="Proteomes" id="UP000051813">
    <property type="component" value="Unassembled WGS sequence"/>
</dbReference>
<organism evidence="4 5">
    <name type="scientific">Lapidilactobacillus dextrinicus DSM 20335</name>
    <dbReference type="NCBI Taxonomy" id="1423738"/>
    <lineage>
        <taxon>Bacteria</taxon>
        <taxon>Bacillati</taxon>
        <taxon>Bacillota</taxon>
        <taxon>Bacilli</taxon>
        <taxon>Lactobacillales</taxon>
        <taxon>Lactobacillaceae</taxon>
        <taxon>Lapidilactobacillus</taxon>
    </lineage>
</organism>
<proteinExistence type="inferred from homology"/>
<feature type="domain" description="DnaB/C C-terminal" evidence="3">
    <location>
        <begin position="163"/>
        <end position="232"/>
    </location>
</feature>
<evidence type="ECO:0000313" key="5">
    <source>
        <dbReference type="Proteomes" id="UP000051813"/>
    </source>
</evidence>
<feature type="region of interest" description="Disordered" evidence="2">
    <location>
        <begin position="262"/>
        <end position="297"/>
    </location>
</feature>
<comment type="similarity">
    <text evidence="1">Belongs to the DnaB/DnaD family.</text>
</comment>
<name>A0A0R2BIV5_9LACO</name>
<evidence type="ECO:0000256" key="1">
    <source>
        <dbReference type="ARBA" id="ARBA00093462"/>
    </source>
</evidence>
<dbReference type="PATRIC" id="fig|1423738.3.peg.1639"/>
<sequence>MSLTEKALWFYLLTNDRTTQCGIYDFSWRYATFETGISRSDIQTTIEKFQSDGKVAFNPKNNEIMIVNWLKYNSARSPKVAPVIDKELKEVKTLEFESEVIKKCEDLGYPIKTKLPDGNTLSIPYQYNSDTILQPSPSSEPSPTPSAAEKGASATTPLQELSEFYQKNFGLTNPTIEQDLEYSLDDFDGNVEIVEEAMKRAARDQKGFRYALGIMKKWLAKNIKTMEQVKAEDVQFENNQANKFGNNKPQKRAGIMPDWLKEQKEAQQSGQAVTAHSNRISADEAEKIRKRLEEKLK</sequence>
<dbReference type="Pfam" id="PF07261">
    <property type="entry name" value="DnaB_2"/>
    <property type="match status" value="1"/>
</dbReference>
<dbReference type="Gene3D" id="1.10.10.630">
    <property type="entry name" value="DnaD domain-like"/>
    <property type="match status" value="1"/>
</dbReference>
<reference evidence="4 5" key="1">
    <citation type="journal article" date="2015" name="Genome Announc.">
        <title>Expanding the biotechnology potential of lactobacilli through comparative genomics of 213 strains and associated genera.</title>
        <authorList>
            <person name="Sun Z."/>
            <person name="Harris H.M."/>
            <person name="McCann A."/>
            <person name="Guo C."/>
            <person name="Argimon S."/>
            <person name="Zhang W."/>
            <person name="Yang X."/>
            <person name="Jeffery I.B."/>
            <person name="Cooney J.C."/>
            <person name="Kagawa T.F."/>
            <person name="Liu W."/>
            <person name="Song Y."/>
            <person name="Salvetti E."/>
            <person name="Wrobel A."/>
            <person name="Rasinkangas P."/>
            <person name="Parkhill J."/>
            <person name="Rea M.C."/>
            <person name="O'Sullivan O."/>
            <person name="Ritari J."/>
            <person name="Douillard F.P."/>
            <person name="Paul Ross R."/>
            <person name="Yang R."/>
            <person name="Briner A.E."/>
            <person name="Felis G.E."/>
            <person name="de Vos W.M."/>
            <person name="Barrangou R."/>
            <person name="Klaenhammer T.R."/>
            <person name="Caufield P.W."/>
            <person name="Cui Y."/>
            <person name="Zhang H."/>
            <person name="O'Toole P.W."/>
        </authorList>
    </citation>
    <scope>NUCLEOTIDE SEQUENCE [LARGE SCALE GENOMIC DNA]</scope>
    <source>
        <strain evidence="4 5">DSM 20335</strain>
    </source>
</reference>
<dbReference type="SUPFAM" id="SSF158499">
    <property type="entry name" value="DnaD domain-like"/>
    <property type="match status" value="1"/>
</dbReference>
<gene>
    <name evidence="4" type="ORF">FC84_GL001617</name>
</gene>
<comment type="caution">
    <text evidence="4">The sequence shown here is derived from an EMBL/GenBank/DDBJ whole genome shotgun (WGS) entry which is preliminary data.</text>
</comment>
<dbReference type="NCBIfam" id="TIGR01446">
    <property type="entry name" value="DnaD_dom"/>
    <property type="match status" value="1"/>
</dbReference>
<evidence type="ECO:0000256" key="2">
    <source>
        <dbReference type="SAM" id="MobiDB-lite"/>
    </source>
</evidence>
<keyword evidence="5" id="KW-1185">Reference proteome</keyword>
<evidence type="ECO:0000313" key="4">
    <source>
        <dbReference type="EMBL" id="KRM79439.1"/>
    </source>
</evidence>
<dbReference type="InterPro" id="IPR006343">
    <property type="entry name" value="DnaB/C_C"/>
</dbReference>
<dbReference type="AlphaFoldDB" id="A0A0R2BIV5"/>
<evidence type="ECO:0000259" key="3">
    <source>
        <dbReference type="Pfam" id="PF07261"/>
    </source>
</evidence>
<feature type="compositionally biased region" description="Polar residues" evidence="2">
    <location>
        <begin position="266"/>
        <end position="280"/>
    </location>
</feature>
<dbReference type="STRING" id="1423738.FC84_GL001617"/>
<dbReference type="InterPro" id="IPR053162">
    <property type="entry name" value="DnaD"/>
</dbReference>
<dbReference type="PANTHER" id="PTHR37293:SF5">
    <property type="entry name" value="DNA REPLICATION PROTEIN"/>
    <property type="match status" value="1"/>
</dbReference>
<dbReference type="PANTHER" id="PTHR37293">
    <property type="entry name" value="PHAGE REPLICATION PROTEIN-RELATED"/>
    <property type="match status" value="1"/>
</dbReference>
<dbReference type="EMBL" id="AYYK01000004">
    <property type="protein sequence ID" value="KRM79439.1"/>
    <property type="molecule type" value="Genomic_DNA"/>
</dbReference>
<accession>A0A0R2BIV5</accession>
<feature type="region of interest" description="Disordered" evidence="2">
    <location>
        <begin position="130"/>
        <end position="155"/>
    </location>
</feature>
<feature type="compositionally biased region" description="Basic and acidic residues" evidence="2">
    <location>
        <begin position="281"/>
        <end position="297"/>
    </location>
</feature>
<protein>
    <recommendedName>
        <fullName evidence="3">DnaB/C C-terminal domain-containing protein</fullName>
    </recommendedName>
</protein>
<dbReference type="InterPro" id="IPR034829">
    <property type="entry name" value="DnaD-like_sf"/>
</dbReference>